<evidence type="ECO:0000256" key="4">
    <source>
        <dbReference type="ARBA" id="ARBA00022692"/>
    </source>
</evidence>
<proteinExistence type="predicted"/>
<comment type="subcellular location">
    <subcellularLocation>
        <location evidence="1">Membrane</location>
        <topology evidence="1">Multi-pass membrane protein</topology>
    </subcellularLocation>
</comment>
<dbReference type="PANTHER" id="PTHR10110:SF163">
    <property type="entry name" value="SODIUM_HYDROGEN EXCHANGER 1"/>
    <property type="match status" value="1"/>
</dbReference>
<evidence type="ECO:0000256" key="7">
    <source>
        <dbReference type="ARBA" id="ARBA00023053"/>
    </source>
</evidence>
<evidence type="ECO:0000313" key="15">
    <source>
        <dbReference type="EMBL" id="VDD39030.1"/>
    </source>
</evidence>
<dbReference type="InterPro" id="IPR018422">
    <property type="entry name" value="Cation/H_exchanger_CPA1"/>
</dbReference>
<accession>A0A3P6EH79</accession>
<organism evidence="15">
    <name type="scientific">Brassica oleracea</name>
    <name type="common">Wild cabbage</name>
    <dbReference type="NCBI Taxonomy" id="3712"/>
    <lineage>
        <taxon>Eukaryota</taxon>
        <taxon>Viridiplantae</taxon>
        <taxon>Streptophyta</taxon>
        <taxon>Embryophyta</taxon>
        <taxon>Tracheophyta</taxon>
        <taxon>Spermatophyta</taxon>
        <taxon>Magnoliopsida</taxon>
        <taxon>eudicotyledons</taxon>
        <taxon>Gunneridae</taxon>
        <taxon>Pentapetalae</taxon>
        <taxon>rosids</taxon>
        <taxon>malvids</taxon>
        <taxon>Brassicales</taxon>
        <taxon>Brassicaceae</taxon>
        <taxon>Brassiceae</taxon>
        <taxon>Brassica</taxon>
    </lineage>
</organism>
<feature type="transmembrane region" description="Helical" evidence="13">
    <location>
        <begin position="232"/>
        <end position="258"/>
    </location>
</feature>
<keyword evidence="9 13" id="KW-0472">Membrane</keyword>
<keyword evidence="5" id="KW-0630">Potassium</keyword>
<keyword evidence="7" id="KW-0915">Sodium</keyword>
<dbReference type="EMBL" id="LR031876">
    <property type="protein sequence ID" value="VDD39030.1"/>
    <property type="molecule type" value="Genomic_DNA"/>
</dbReference>
<evidence type="ECO:0000256" key="10">
    <source>
        <dbReference type="ARBA" id="ARBA00023201"/>
    </source>
</evidence>
<evidence type="ECO:0000259" key="14">
    <source>
        <dbReference type="Pfam" id="PF00999"/>
    </source>
</evidence>
<dbReference type="AlphaFoldDB" id="A0A3P6EH79"/>
<keyword evidence="6 13" id="KW-1133">Transmembrane helix</keyword>
<evidence type="ECO:0000256" key="8">
    <source>
        <dbReference type="ARBA" id="ARBA00023065"/>
    </source>
</evidence>
<evidence type="ECO:0000256" key="1">
    <source>
        <dbReference type="ARBA" id="ARBA00004141"/>
    </source>
</evidence>
<name>A0A3P6EH79_BRAOL</name>
<keyword evidence="4 13" id="KW-0812">Transmembrane</keyword>
<feature type="transmembrane region" description="Helical" evidence="13">
    <location>
        <begin position="91"/>
        <end position="113"/>
    </location>
</feature>
<feature type="transmembrane region" description="Helical" evidence="13">
    <location>
        <begin position="133"/>
        <end position="158"/>
    </location>
</feature>
<feature type="transmembrane region" description="Helical" evidence="13">
    <location>
        <begin position="65"/>
        <end position="84"/>
    </location>
</feature>
<dbReference type="GO" id="GO:0005886">
    <property type="term" value="C:plasma membrane"/>
    <property type="evidence" value="ECO:0007669"/>
    <property type="project" value="TreeGrafter"/>
</dbReference>
<dbReference type="GO" id="GO:0051453">
    <property type="term" value="P:regulation of intracellular pH"/>
    <property type="evidence" value="ECO:0007669"/>
    <property type="project" value="TreeGrafter"/>
</dbReference>
<dbReference type="InterPro" id="IPR006153">
    <property type="entry name" value="Cation/H_exchanger_TM"/>
</dbReference>
<evidence type="ECO:0000256" key="13">
    <source>
        <dbReference type="SAM" id="Phobius"/>
    </source>
</evidence>
<keyword evidence="8" id="KW-0406">Ion transport</keyword>
<dbReference type="Pfam" id="PF00999">
    <property type="entry name" value="Na_H_Exchanger"/>
    <property type="match status" value="1"/>
</dbReference>
<feature type="transmembrane region" description="Helical" evidence="13">
    <location>
        <begin position="278"/>
        <end position="299"/>
    </location>
</feature>
<feature type="domain" description="Cation/H+ exchanger transmembrane" evidence="14">
    <location>
        <begin position="25"/>
        <end position="233"/>
    </location>
</feature>
<dbReference type="GO" id="GO:0015385">
    <property type="term" value="F:sodium:proton antiporter activity"/>
    <property type="evidence" value="ECO:0007669"/>
    <property type="project" value="InterPro"/>
</dbReference>
<keyword evidence="10" id="KW-0739">Sodium transport</keyword>
<evidence type="ECO:0000256" key="2">
    <source>
        <dbReference type="ARBA" id="ARBA00022448"/>
    </source>
</evidence>
<feature type="transmembrane region" description="Helical" evidence="13">
    <location>
        <begin position="200"/>
        <end position="220"/>
    </location>
</feature>
<comment type="catalytic activity">
    <reaction evidence="11">
        <text>Na(+)(in) + H(+)(out) = Na(+)(out) + H(+)(in)</text>
        <dbReference type="Rhea" id="RHEA:29419"/>
        <dbReference type="ChEBI" id="CHEBI:15378"/>
        <dbReference type="ChEBI" id="CHEBI:29101"/>
    </reaction>
</comment>
<reference evidence="15" key="1">
    <citation type="submission" date="2018-11" db="EMBL/GenBank/DDBJ databases">
        <authorList>
            <consortium name="Genoscope - CEA"/>
            <person name="William W."/>
        </authorList>
    </citation>
    <scope>NUCLEOTIDE SEQUENCE</scope>
</reference>
<dbReference type="GO" id="GO:0098719">
    <property type="term" value="P:sodium ion import across plasma membrane"/>
    <property type="evidence" value="ECO:0007669"/>
    <property type="project" value="TreeGrafter"/>
</dbReference>
<feature type="transmembrane region" description="Helical" evidence="13">
    <location>
        <begin position="27"/>
        <end position="45"/>
    </location>
</feature>
<dbReference type="Gene3D" id="6.10.140.1330">
    <property type="match status" value="1"/>
</dbReference>
<dbReference type="GO" id="GO:0090333">
    <property type="term" value="P:regulation of stomatal closure"/>
    <property type="evidence" value="ECO:0007669"/>
    <property type="project" value="TreeGrafter"/>
</dbReference>
<keyword evidence="2" id="KW-0813">Transport</keyword>
<sequence>MSKYFSARKVYCYSCCLFQVSSKKEAVFRNIVTIMLFGAIGTAISRTVITLGTYLDIGIFDLGDYLAIGAIFAATDSVCTLQVLNQDETPLLYSLVFGGVVNDATSVVVFNVIQSFDFTNLNHGLAFQLVGNFSYLFLLSTLLGVAVNIYSYFLYICFPIWSKSTCPHMACLSHSTDREVALMMLMTYLSYMLAELFDLSGILTVFFCGIVMSHYTWHNVTESTRITTKHTFWNIVISCGDIYFLVVIWWSGLIRGAVLMALAYNKFTMAGHTDLHEHAIMITSTITVCLFSTMVFGMLTKPLRRYLFPHQQGPTSMLSDDNNNTPKSIQVPLLDQDSSIEEVAGNENLPRPDSIRGFLTRPTKTVHYYWRQFDDSFMRPVFGGRGFGPFVSSSPTERGPPGLSGA</sequence>
<evidence type="ECO:0000256" key="12">
    <source>
        <dbReference type="ARBA" id="ARBA00047912"/>
    </source>
</evidence>
<evidence type="ECO:0000256" key="11">
    <source>
        <dbReference type="ARBA" id="ARBA00047524"/>
    </source>
</evidence>
<dbReference type="PANTHER" id="PTHR10110">
    <property type="entry name" value="SODIUM/HYDROGEN EXCHANGER"/>
    <property type="match status" value="1"/>
</dbReference>
<evidence type="ECO:0000256" key="6">
    <source>
        <dbReference type="ARBA" id="ARBA00022989"/>
    </source>
</evidence>
<keyword evidence="3" id="KW-0633">Potassium transport</keyword>
<evidence type="ECO:0000256" key="3">
    <source>
        <dbReference type="ARBA" id="ARBA00022538"/>
    </source>
</evidence>
<evidence type="ECO:0000256" key="5">
    <source>
        <dbReference type="ARBA" id="ARBA00022958"/>
    </source>
</evidence>
<gene>
    <name evidence="15" type="ORF">BOLC7T44590H</name>
</gene>
<evidence type="ECO:0000256" key="9">
    <source>
        <dbReference type="ARBA" id="ARBA00023136"/>
    </source>
</evidence>
<protein>
    <recommendedName>
        <fullName evidence="14">Cation/H+ exchanger transmembrane domain-containing protein</fullName>
    </recommendedName>
</protein>
<dbReference type="GO" id="GO:0015386">
    <property type="term" value="F:potassium:proton antiporter activity"/>
    <property type="evidence" value="ECO:0007669"/>
    <property type="project" value="TreeGrafter"/>
</dbReference>
<comment type="catalytic activity">
    <reaction evidence="12">
        <text>K(+)(in) + H(+)(out) = K(+)(out) + H(+)(in)</text>
        <dbReference type="Rhea" id="RHEA:29467"/>
        <dbReference type="ChEBI" id="CHEBI:15378"/>
        <dbReference type="ChEBI" id="CHEBI:29103"/>
    </reaction>
</comment>